<dbReference type="InterPro" id="IPR001128">
    <property type="entry name" value="Cyt_P450"/>
</dbReference>
<comment type="caution">
    <text evidence="9">The sequence shown here is derived from an EMBL/GenBank/DDBJ whole genome shotgun (WGS) entry which is preliminary data.</text>
</comment>
<dbReference type="InterPro" id="IPR036396">
    <property type="entry name" value="Cyt_P450_sf"/>
</dbReference>
<keyword evidence="5 8" id="KW-0560">Oxidoreductase</keyword>
<keyword evidence="4 8" id="KW-0479">Metal-binding</keyword>
<dbReference type="Gene3D" id="1.10.630.10">
    <property type="entry name" value="Cytochrome P450"/>
    <property type="match status" value="1"/>
</dbReference>
<dbReference type="PROSITE" id="PS00086">
    <property type="entry name" value="CYTOCHROME_P450"/>
    <property type="match status" value="1"/>
</dbReference>
<protein>
    <submittedName>
        <fullName evidence="9">Cytochrome P450</fullName>
    </submittedName>
</protein>
<evidence type="ECO:0000313" key="10">
    <source>
        <dbReference type="Proteomes" id="UP000466794"/>
    </source>
</evidence>
<evidence type="ECO:0000256" key="4">
    <source>
        <dbReference type="ARBA" id="ARBA00022723"/>
    </source>
</evidence>
<dbReference type="PANTHER" id="PTHR46696">
    <property type="entry name" value="P450, PUTATIVE (EUROFUNG)-RELATED"/>
    <property type="match status" value="1"/>
</dbReference>
<evidence type="ECO:0000256" key="2">
    <source>
        <dbReference type="ARBA" id="ARBA00010617"/>
    </source>
</evidence>
<name>A0A7K1UQI5_9NOCA</name>
<gene>
    <name evidence="9" type="ORF">GPX89_02705</name>
</gene>
<dbReference type="AlphaFoldDB" id="A0A7K1UQI5"/>
<dbReference type="PRINTS" id="PR00385">
    <property type="entry name" value="P450"/>
</dbReference>
<dbReference type="FunFam" id="1.10.630.10:FF:000018">
    <property type="entry name" value="Cytochrome P450 monooxygenase"/>
    <property type="match status" value="1"/>
</dbReference>
<evidence type="ECO:0000256" key="1">
    <source>
        <dbReference type="ARBA" id="ARBA00001971"/>
    </source>
</evidence>
<evidence type="ECO:0000256" key="5">
    <source>
        <dbReference type="ARBA" id="ARBA00023002"/>
    </source>
</evidence>
<comment type="similarity">
    <text evidence="2 8">Belongs to the cytochrome P450 family.</text>
</comment>
<dbReference type="RefSeq" id="WP_157354887.1">
    <property type="nucleotide sequence ID" value="NZ_WRPP01000001.1"/>
</dbReference>
<evidence type="ECO:0000256" key="6">
    <source>
        <dbReference type="ARBA" id="ARBA00023004"/>
    </source>
</evidence>
<sequence length="397" mass="44260">MTETQLVTGTQPVVRTCPFSPPEEYRTLREQDPITRVTLPDGIEGWLVTRYADVRAVLSDPRFSSRRRGVTGNHLGSEELPPAPPGWFIMMDPPEHTRLRRMLTGRFTVRRMRELTPAVEKIVADHLDAMAAATGPVDLVQEFALPIPSLVICELLGVPYADREEFQHNSAVILRLGAPAEEVAQAQLELNRLIHRIAVRKRAEPGDDILSALVRDGDLTDEELAGVGVLLLVAGHETTANMIALSTLCLLRDPAQLALLRSEPEHVDAVVEELLRYLSVIQFGIRRRALEDVELDGHLIPAGSTVVAHLPAANRDPEQFPQDPESLDLMRPHSAHVAFGFGIHQCIGQQLARLELRIALSALFERFPELRLAMPLEQIPMRDEMVVYGVHELPVTW</sequence>
<dbReference type="PANTHER" id="PTHR46696:SF1">
    <property type="entry name" value="CYTOCHROME P450 YJIB-RELATED"/>
    <property type="match status" value="1"/>
</dbReference>
<keyword evidence="10" id="KW-1185">Reference proteome</keyword>
<dbReference type="CDD" id="cd11030">
    <property type="entry name" value="CYP105-like"/>
    <property type="match status" value="1"/>
</dbReference>
<dbReference type="GO" id="GO:0004497">
    <property type="term" value="F:monooxygenase activity"/>
    <property type="evidence" value="ECO:0007669"/>
    <property type="project" value="UniProtKB-KW"/>
</dbReference>
<accession>A0A7K1UQI5</accession>
<evidence type="ECO:0000256" key="8">
    <source>
        <dbReference type="RuleBase" id="RU000461"/>
    </source>
</evidence>
<dbReference type="InterPro" id="IPR002397">
    <property type="entry name" value="Cyt_P450_B"/>
</dbReference>
<dbReference type="PRINTS" id="PR00359">
    <property type="entry name" value="BP450"/>
</dbReference>
<dbReference type="GO" id="GO:0005506">
    <property type="term" value="F:iron ion binding"/>
    <property type="evidence" value="ECO:0007669"/>
    <property type="project" value="InterPro"/>
</dbReference>
<dbReference type="Proteomes" id="UP000466794">
    <property type="component" value="Unassembled WGS sequence"/>
</dbReference>
<dbReference type="InterPro" id="IPR017972">
    <property type="entry name" value="Cyt_P450_CS"/>
</dbReference>
<reference evidence="9 10" key="1">
    <citation type="submission" date="2019-12" db="EMBL/GenBank/DDBJ databases">
        <title>Nocardia sp. nov. ET3-3 isolated from soil.</title>
        <authorList>
            <person name="Kanchanasin P."/>
            <person name="Tanasupawat S."/>
            <person name="Yuki M."/>
            <person name="Kudo T."/>
        </authorList>
    </citation>
    <scope>NUCLEOTIDE SEQUENCE [LARGE SCALE GENOMIC DNA]</scope>
    <source>
        <strain evidence="9 10">ET3-3</strain>
    </source>
</reference>
<organism evidence="9 10">
    <name type="scientific">Nocardia terrae</name>
    <dbReference type="NCBI Taxonomy" id="2675851"/>
    <lineage>
        <taxon>Bacteria</taxon>
        <taxon>Bacillati</taxon>
        <taxon>Actinomycetota</taxon>
        <taxon>Actinomycetes</taxon>
        <taxon>Mycobacteriales</taxon>
        <taxon>Nocardiaceae</taxon>
        <taxon>Nocardia</taxon>
    </lineage>
</organism>
<keyword evidence="7 8" id="KW-0503">Monooxygenase</keyword>
<keyword evidence="3 8" id="KW-0349">Heme</keyword>
<dbReference type="GO" id="GO:0020037">
    <property type="term" value="F:heme binding"/>
    <property type="evidence" value="ECO:0007669"/>
    <property type="project" value="InterPro"/>
</dbReference>
<dbReference type="Pfam" id="PF00067">
    <property type="entry name" value="p450"/>
    <property type="match status" value="1"/>
</dbReference>
<evidence type="ECO:0000313" key="9">
    <source>
        <dbReference type="EMBL" id="MVU76148.1"/>
    </source>
</evidence>
<comment type="cofactor">
    <cofactor evidence="1">
        <name>heme</name>
        <dbReference type="ChEBI" id="CHEBI:30413"/>
    </cofactor>
</comment>
<evidence type="ECO:0000256" key="7">
    <source>
        <dbReference type="ARBA" id="ARBA00023033"/>
    </source>
</evidence>
<proteinExistence type="inferred from homology"/>
<dbReference type="SUPFAM" id="SSF48264">
    <property type="entry name" value="Cytochrome P450"/>
    <property type="match status" value="1"/>
</dbReference>
<keyword evidence="6 8" id="KW-0408">Iron</keyword>
<dbReference type="GO" id="GO:0016705">
    <property type="term" value="F:oxidoreductase activity, acting on paired donors, with incorporation or reduction of molecular oxygen"/>
    <property type="evidence" value="ECO:0007669"/>
    <property type="project" value="InterPro"/>
</dbReference>
<evidence type="ECO:0000256" key="3">
    <source>
        <dbReference type="ARBA" id="ARBA00022617"/>
    </source>
</evidence>
<dbReference type="EMBL" id="WRPP01000001">
    <property type="protein sequence ID" value="MVU76148.1"/>
    <property type="molecule type" value="Genomic_DNA"/>
</dbReference>